<name>A0A9W9ZSZ7_9CNID</name>
<gene>
    <name evidence="2" type="ORF">OS493_004325</name>
</gene>
<comment type="caution">
    <text evidence="2">The sequence shown here is derived from an EMBL/GenBank/DDBJ whole genome shotgun (WGS) entry which is preliminary data.</text>
</comment>
<feature type="compositionally biased region" description="Polar residues" evidence="1">
    <location>
        <begin position="7"/>
        <end position="43"/>
    </location>
</feature>
<dbReference type="Proteomes" id="UP001163046">
    <property type="component" value="Unassembled WGS sequence"/>
</dbReference>
<accession>A0A9W9ZSZ7</accession>
<evidence type="ECO:0000313" key="3">
    <source>
        <dbReference type="Proteomes" id="UP001163046"/>
    </source>
</evidence>
<feature type="compositionally biased region" description="Basic residues" evidence="1">
    <location>
        <begin position="109"/>
        <end position="124"/>
    </location>
</feature>
<evidence type="ECO:0000256" key="1">
    <source>
        <dbReference type="SAM" id="MobiDB-lite"/>
    </source>
</evidence>
<dbReference type="AlphaFoldDB" id="A0A9W9ZSZ7"/>
<keyword evidence="3" id="KW-1185">Reference proteome</keyword>
<protein>
    <submittedName>
        <fullName evidence="2">Uncharacterized protein</fullName>
    </submittedName>
</protein>
<evidence type="ECO:0000313" key="2">
    <source>
        <dbReference type="EMBL" id="KAJ7387337.1"/>
    </source>
</evidence>
<proteinExistence type="predicted"/>
<dbReference type="EMBL" id="MU825874">
    <property type="protein sequence ID" value="KAJ7387337.1"/>
    <property type="molecule type" value="Genomic_DNA"/>
</dbReference>
<feature type="compositionally biased region" description="Basic and acidic residues" evidence="1">
    <location>
        <begin position="85"/>
        <end position="98"/>
    </location>
</feature>
<feature type="compositionally biased region" description="Basic and acidic residues" evidence="1">
    <location>
        <begin position="44"/>
        <end position="66"/>
    </location>
</feature>
<feature type="region of interest" description="Disordered" evidence="1">
    <location>
        <begin position="1"/>
        <end position="124"/>
    </location>
</feature>
<organism evidence="2 3">
    <name type="scientific">Desmophyllum pertusum</name>
    <dbReference type="NCBI Taxonomy" id="174260"/>
    <lineage>
        <taxon>Eukaryota</taxon>
        <taxon>Metazoa</taxon>
        <taxon>Cnidaria</taxon>
        <taxon>Anthozoa</taxon>
        <taxon>Hexacorallia</taxon>
        <taxon>Scleractinia</taxon>
        <taxon>Caryophylliina</taxon>
        <taxon>Caryophylliidae</taxon>
        <taxon>Desmophyllum</taxon>
    </lineage>
</organism>
<reference evidence="2" key="1">
    <citation type="submission" date="2023-01" db="EMBL/GenBank/DDBJ databases">
        <title>Genome assembly of the deep-sea coral Lophelia pertusa.</title>
        <authorList>
            <person name="Herrera S."/>
            <person name="Cordes E."/>
        </authorList>
    </citation>
    <scope>NUCLEOTIDE SEQUENCE</scope>
    <source>
        <strain evidence="2">USNM1676648</strain>
        <tissue evidence="2">Polyp</tissue>
    </source>
</reference>
<sequence length="124" mass="13808">MEVDLSAPSSGFTSAEHTPDSSQTPLVLGSNESEGLETNQSIENSEKDISENLGQGEEKEERKNEKEEMESAEDNKPSLLSSDSVDNRETAEPCKKEEVLEENIYGSRKFSRSRNGLVRRKTAR</sequence>